<accession>A0A7W6LVS0</accession>
<evidence type="ECO:0000256" key="1">
    <source>
        <dbReference type="SAM" id="Phobius"/>
    </source>
</evidence>
<feature type="transmembrane region" description="Helical" evidence="1">
    <location>
        <begin position="6"/>
        <end position="23"/>
    </location>
</feature>
<evidence type="ECO:0008006" key="4">
    <source>
        <dbReference type="Google" id="ProtNLM"/>
    </source>
</evidence>
<organism evidence="2 3">
    <name type="scientific">Sphingobium scionense</name>
    <dbReference type="NCBI Taxonomy" id="1404341"/>
    <lineage>
        <taxon>Bacteria</taxon>
        <taxon>Pseudomonadati</taxon>
        <taxon>Pseudomonadota</taxon>
        <taxon>Alphaproteobacteria</taxon>
        <taxon>Sphingomonadales</taxon>
        <taxon>Sphingomonadaceae</taxon>
        <taxon>Sphingobium</taxon>
    </lineage>
</organism>
<keyword evidence="1" id="KW-0812">Transmembrane</keyword>
<sequence>MQAMMREIILIVAMVGIGLLILAKGDKQIVHILEGKLFHRDMDMEQAAVVYRKHKRFLSIILVTLGFAAIGLSIILLTNGSRMFPISAIISLVLVGLGAWDRLRSFRAADRELS</sequence>
<gene>
    <name evidence="2" type="ORF">GGQ90_004445</name>
</gene>
<name>A0A7W6LVS0_9SPHN</name>
<dbReference type="AlphaFoldDB" id="A0A7W6LVS0"/>
<reference evidence="2 3" key="1">
    <citation type="submission" date="2020-08" db="EMBL/GenBank/DDBJ databases">
        <title>Genomic Encyclopedia of Type Strains, Phase IV (KMG-IV): sequencing the most valuable type-strain genomes for metagenomic binning, comparative biology and taxonomic classification.</title>
        <authorList>
            <person name="Goeker M."/>
        </authorList>
    </citation>
    <scope>NUCLEOTIDE SEQUENCE [LARGE SCALE GENOMIC DNA]</scope>
    <source>
        <strain evidence="2 3">DSM 19371</strain>
    </source>
</reference>
<keyword evidence="3" id="KW-1185">Reference proteome</keyword>
<keyword evidence="1" id="KW-1133">Transmembrane helix</keyword>
<keyword evidence="1" id="KW-0472">Membrane</keyword>
<feature type="transmembrane region" description="Helical" evidence="1">
    <location>
        <begin position="57"/>
        <end position="77"/>
    </location>
</feature>
<protein>
    <recommendedName>
        <fullName evidence="4">DUF3784 domain-containing protein</fullName>
    </recommendedName>
</protein>
<comment type="caution">
    <text evidence="2">The sequence shown here is derived from an EMBL/GenBank/DDBJ whole genome shotgun (WGS) entry which is preliminary data.</text>
</comment>
<evidence type="ECO:0000313" key="3">
    <source>
        <dbReference type="Proteomes" id="UP000590524"/>
    </source>
</evidence>
<feature type="transmembrane region" description="Helical" evidence="1">
    <location>
        <begin position="83"/>
        <end position="100"/>
    </location>
</feature>
<dbReference type="Proteomes" id="UP000590524">
    <property type="component" value="Unassembled WGS sequence"/>
</dbReference>
<dbReference type="RefSeq" id="WP_188083971.1">
    <property type="nucleotide sequence ID" value="NZ_JACIEU010000023.1"/>
</dbReference>
<proteinExistence type="predicted"/>
<evidence type="ECO:0000313" key="2">
    <source>
        <dbReference type="EMBL" id="MBB4150638.1"/>
    </source>
</evidence>
<dbReference type="EMBL" id="JACIEU010000023">
    <property type="protein sequence ID" value="MBB4150638.1"/>
    <property type="molecule type" value="Genomic_DNA"/>
</dbReference>